<accession>A0A059EZI1</accession>
<dbReference type="OrthoDB" id="2187145at2759"/>
<dbReference type="InterPro" id="IPR024445">
    <property type="entry name" value="Tnp_ISXO2-like"/>
</dbReference>
<sequence>AIDCRTKESILVPVERRDANTLIPIILKYIMPRSIIVSDAWPAYLNISNHGYNHFVVNHSENFVDPLTGMYTQRVENMWMRAKQRNKKECGTKKELLEGYLFEFMWREKYNNDPFKNIIDHIRLFYS</sequence>
<dbReference type="PANTHER" id="PTHR47163">
    <property type="entry name" value="DDE_TNP_IS1595 DOMAIN-CONTAINING PROTEIN"/>
    <property type="match status" value="1"/>
</dbReference>
<proteinExistence type="predicted"/>
<organism evidence="2 3">
    <name type="scientific">Anncaliia algerae PRA339</name>
    <dbReference type="NCBI Taxonomy" id="1288291"/>
    <lineage>
        <taxon>Eukaryota</taxon>
        <taxon>Fungi</taxon>
        <taxon>Fungi incertae sedis</taxon>
        <taxon>Microsporidia</taxon>
        <taxon>Tubulinosematoidea</taxon>
        <taxon>Tubulinosematidae</taxon>
        <taxon>Anncaliia</taxon>
    </lineage>
</organism>
<name>A0A059EZI1_9MICR</name>
<dbReference type="AlphaFoldDB" id="A0A059EZI1"/>
<evidence type="ECO:0000259" key="1">
    <source>
        <dbReference type="SMART" id="SM01126"/>
    </source>
</evidence>
<gene>
    <name evidence="2" type="ORF">H312_02471</name>
</gene>
<dbReference type="Proteomes" id="UP000030655">
    <property type="component" value="Unassembled WGS sequence"/>
</dbReference>
<dbReference type="STRING" id="1288291.A0A059EZI1"/>
<dbReference type="EMBL" id="KK365201">
    <property type="protein sequence ID" value="KCZ80139.1"/>
    <property type="molecule type" value="Genomic_DNA"/>
</dbReference>
<evidence type="ECO:0000313" key="2">
    <source>
        <dbReference type="EMBL" id="KCZ80139.1"/>
    </source>
</evidence>
<dbReference type="HOGENOM" id="CLU_044348_6_0_1"/>
<dbReference type="PANTHER" id="PTHR47163:SF2">
    <property type="entry name" value="SI:DKEY-17M8.2"/>
    <property type="match status" value="1"/>
</dbReference>
<dbReference type="VEuPathDB" id="MicrosporidiaDB:H312_02471"/>
<dbReference type="Pfam" id="PF12762">
    <property type="entry name" value="DDE_Tnp_IS1595"/>
    <property type="match status" value="1"/>
</dbReference>
<dbReference type="InterPro" id="IPR053164">
    <property type="entry name" value="IS1016-like_transposase"/>
</dbReference>
<reference evidence="2 3" key="2">
    <citation type="submission" date="2014-03" db="EMBL/GenBank/DDBJ databases">
        <title>The Genome Sequence of Anncaliia algerae insect isolate PRA339.</title>
        <authorList>
            <consortium name="The Broad Institute Genome Sequencing Platform"/>
            <consortium name="The Broad Institute Genome Sequencing Center for Infectious Disease"/>
            <person name="Cuomo C."/>
            <person name="Becnel J."/>
            <person name="Sanscrainte N."/>
            <person name="Walker B."/>
            <person name="Young S.K."/>
            <person name="Zeng Q."/>
            <person name="Gargeya S."/>
            <person name="Fitzgerald M."/>
            <person name="Haas B."/>
            <person name="Abouelleil A."/>
            <person name="Alvarado L."/>
            <person name="Arachchi H.M."/>
            <person name="Berlin A.M."/>
            <person name="Chapman S.B."/>
            <person name="Dewar J."/>
            <person name="Goldberg J."/>
            <person name="Griggs A."/>
            <person name="Gujja S."/>
            <person name="Hansen M."/>
            <person name="Howarth C."/>
            <person name="Imamovic A."/>
            <person name="Larimer J."/>
            <person name="McCowan C."/>
            <person name="Murphy C."/>
            <person name="Neiman D."/>
            <person name="Pearson M."/>
            <person name="Priest M."/>
            <person name="Roberts A."/>
            <person name="Saif S."/>
            <person name="Shea T."/>
            <person name="Sisk P."/>
            <person name="Sykes S."/>
            <person name="Wortman J."/>
            <person name="Nusbaum C."/>
            <person name="Birren B."/>
        </authorList>
    </citation>
    <scope>NUCLEOTIDE SEQUENCE [LARGE SCALE GENOMIC DNA]</scope>
    <source>
        <strain evidence="2 3">PRA339</strain>
    </source>
</reference>
<keyword evidence="3" id="KW-1185">Reference proteome</keyword>
<evidence type="ECO:0000313" key="3">
    <source>
        <dbReference type="Proteomes" id="UP000030655"/>
    </source>
</evidence>
<feature type="non-terminal residue" evidence="2">
    <location>
        <position position="1"/>
    </location>
</feature>
<protein>
    <recommendedName>
        <fullName evidence="1">ISXO2-like transposase domain-containing protein</fullName>
    </recommendedName>
</protein>
<feature type="domain" description="ISXO2-like transposase" evidence="1">
    <location>
        <begin position="3"/>
        <end position="109"/>
    </location>
</feature>
<dbReference type="SMART" id="SM01126">
    <property type="entry name" value="DDE_Tnp_IS1595"/>
    <property type="match status" value="1"/>
</dbReference>
<reference evidence="3" key="1">
    <citation type="submission" date="2013-02" db="EMBL/GenBank/DDBJ databases">
        <authorList>
            <consortium name="The Broad Institute Genome Sequencing Platform"/>
            <person name="Cuomo C."/>
            <person name="Becnel J."/>
            <person name="Sanscrainte N."/>
            <person name="Walker B."/>
            <person name="Young S.K."/>
            <person name="Zeng Q."/>
            <person name="Gargeya S."/>
            <person name="Fitzgerald M."/>
            <person name="Haas B."/>
            <person name="Abouelleil A."/>
            <person name="Alvarado L."/>
            <person name="Arachchi H.M."/>
            <person name="Berlin A.M."/>
            <person name="Chapman S.B."/>
            <person name="Dewar J."/>
            <person name="Goldberg J."/>
            <person name="Griggs A."/>
            <person name="Gujja S."/>
            <person name="Hansen M."/>
            <person name="Howarth C."/>
            <person name="Imamovic A."/>
            <person name="Larimer J."/>
            <person name="McCowan C."/>
            <person name="Murphy C."/>
            <person name="Neiman D."/>
            <person name="Pearson M."/>
            <person name="Priest M."/>
            <person name="Roberts A."/>
            <person name="Saif S."/>
            <person name="Shea T."/>
            <person name="Sisk P."/>
            <person name="Sykes S."/>
            <person name="Wortman J."/>
            <person name="Nusbaum C."/>
            <person name="Birren B."/>
        </authorList>
    </citation>
    <scope>NUCLEOTIDE SEQUENCE [LARGE SCALE GENOMIC DNA]</scope>
    <source>
        <strain evidence="3">PRA339</strain>
    </source>
</reference>